<reference evidence="3 4" key="1">
    <citation type="submission" date="2016-07" db="EMBL/GenBank/DDBJ databases">
        <title>Genome and transcriptome analysis of iron-reducing fermentative bacteria Anoxybacter fermentans.</title>
        <authorList>
            <person name="Zeng X."/>
            <person name="Shao Z."/>
        </authorList>
    </citation>
    <scope>NUCLEOTIDE SEQUENCE [LARGE SCALE GENOMIC DNA]</scope>
    <source>
        <strain evidence="3 4">DY22613</strain>
    </source>
</reference>
<proteinExistence type="predicted"/>
<dbReference type="AlphaFoldDB" id="A0A3Q9HQ37"/>
<feature type="transmembrane region" description="Helical" evidence="1">
    <location>
        <begin position="40"/>
        <end position="59"/>
    </location>
</feature>
<keyword evidence="4" id="KW-1185">Reference proteome</keyword>
<feature type="domain" description="RND related barrel-sandwich hybrid" evidence="2">
    <location>
        <begin position="87"/>
        <end position="185"/>
    </location>
</feature>
<evidence type="ECO:0000256" key="1">
    <source>
        <dbReference type="SAM" id="Phobius"/>
    </source>
</evidence>
<dbReference type="OrthoDB" id="1834786at2"/>
<dbReference type="RefSeq" id="WP_127016353.1">
    <property type="nucleotide sequence ID" value="NZ_CP016379.1"/>
</dbReference>
<keyword evidence="1" id="KW-0472">Membrane</keyword>
<dbReference type="KEGG" id="aft:BBF96_06195"/>
<organism evidence="3 4">
    <name type="scientific">Anoxybacter fermentans</name>
    <dbReference type="NCBI Taxonomy" id="1323375"/>
    <lineage>
        <taxon>Bacteria</taxon>
        <taxon>Bacillati</taxon>
        <taxon>Bacillota</taxon>
        <taxon>Clostridia</taxon>
        <taxon>Halanaerobiales</taxon>
        <taxon>Anoxybacter</taxon>
    </lineage>
</organism>
<evidence type="ECO:0000259" key="2">
    <source>
        <dbReference type="Pfam" id="PF26018"/>
    </source>
</evidence>
<gene>
    <name evidence="3" type="ORF">BBF96_06195</name>
</gene>
<keyword evidence="1" id="KW-0812">Transmembrane</keyword>
<dbReference type="EMBL" id="CP016379">
    <property type="protein sequence ID" value="AZR73023.1"/>
    <property type="molecule type" value="Genomic_DNA"/>
</dbReference>
<dbReference type="Pfam" id="PF26018">
    <property type="entry name" value="BSH_RND_rel"/>
    <property type="match status" value="1"/>
</dbReference>
<dbReference type="Proteomes" id="UP000267250">
    <property type="component" value="Chromosome"/>
</dbReference>
<sequence>MVKDYGKKNLIRSDIHQSGQVLKPKKDDKKKNRRELLKKGILFILLLVFIFCIYMAILIRGGPEIILTRYGRIADEFSGKGLLVRSEEVIYAPYPGRVTLFVKEGERCPAERPILRLEGSGGVKTFYSRKAGVISYQVDGLENTLNPDILDDIVEQDYKYFRGKLIKITDGDRVNAGRPLFKIVDNFILYLLVEAPASQVFRYEVGEKIWATFDGLTIVGWITKILDHQNLFIIKLERFPIEMINKRWVDVTIMTNAYTGVYVPRKAITKKGDEFGVYRVVDDTPVFYPISQKGGNELYVVVTGIGRGVEILANPEKDLVKYSK</sequence>
<protein>
    <recommendedName>
        <fullName evidence="2">RND related barrel-sandwich hybrid domain-containing protein</fullName>
    </recommendedName>
</protein>
<keyword evidence="1" id="KW-1133">Transmembrane helix</keyword>
<dbReference type="InterPro" id="IPR058709">
    <property type="entry name" value="BSH_RND-rel"/>
</dbReference>
<name>A0A3Q9HQ37_9FIRM</name>
<evidence type="ECO:0000313" key="4">
    <source>
        <dbReference type="Proteomes" id="UP000267250"/>
    </source>
</evidence>
<evidence type="ECO:0000313" key="3">
    <source>
        <dbReference type="EMBL" id="AZR73023.1"/>
    </source>
</evidence>
<accession>A0A3Q9HQ37</accession>